<reference evidence="2" key="3">
    <citation type="submission" date="2011-03" db="EMBL/GenBank/DDBJ databases">
        <title>Annotation of Magnaporthe poae ATCC 64411.</title>
        <authorList>
            <person name="Ma L.-J."/>
            <person name="Dead R."/>
            <person name="Young S.K."/>
            <person name="Zeng Q."/>
            <person name="Gargeya S."/>
            <person name="Fitzgerald M."/>
            <person name="Haas B."/>
            <person name="Abouelleil A."/>
            <person name="Alvarado L."/>
            <person name="Arachchi H.M."/>
            <person name="Berlin A."/>
            <person name="Brown A."/>
            <person name="Chapman S.B."/>
            <person name="Chen Z."/>
            <person name="Dunbar C."/>
            <person name="Freedman E."/>
            <person name="Gearin G."/>
            <person name="Gellesch M."/>
            <person name="Goldberg J."/>
            <person name="Griggs A."/>
            <person name="Gujja S."/>
            <person name="Heiman D."/>
            <person name="Howarth C."/>
            <person name="Larson L."/>
            <person name="Lui A."/>
            <person name="MacDonald P.J.P."/>
            <person name="Mehta T."/>
            <person name="Montmayeur A."/>
            <person name="Murphy C."/>
            <person name="Neiman D."/>
            <person name="Pearson M."/>
            <person name="Priest M."/>
            <person name="Roberts A."/>
            <person name="Saif S."/>
            <person name="Shea T."/>
            <person name="Shenoy N."/>
            <person name="Sisk P."/>
            <person name="Stolte C."/>
            <person name="Sykes S."/>
            <person name="Yandava C."/>
            <person name="Wortman J."/>
            <person name="Nusbaum C."/>
            <person name="Birren B."/>
        </authorList>
    </citation>
    <scope>NUCLEOTIDE SEQUENCE</scope>
    <source>
        <strain evidence="2">ATCC 64411</strain>
    </source>
</reference>
<gene>
    <name evidence="2" type="ORF">MAPG_04226</name>
</gene>
<dbReference type="EnsemblFungi" id="MAPG_04226T0">
    <property type="protein sequence ID" value="MAPG_04226T0"/>
    <property type="gene ID" value="MAPG_04226"/>
</dbReference>
<evidence type="ECO:0000313" key="4">
    <source>
        <dbReference type="Proteomes" id="UP000011715"/>
    </source>
</evidence>
<reference evidence="3" key="5">
    <citation type="submission" date="2015-06" db="UniProtKB">
        <authorList>
            <consortium name="EnsemblFungi"/>
        </authorList>
    </citation>
    <scope>IDENTIFICATION</scope>
    <source>
        <strain evidence="3">ATCC 64411</strain>
    </source>
</reference>
<reference evidence="4" key="1">
    <citation type="submission" date="2010-05" db="EMBL/GenBank/DDBJ databases">
        <title>The genome sequence of Magnaporthe poae strain ATCC 64411.</title>
        <authorList>
            <person name="Ma L.-J."/>
            <person name="Dead R."/>
            <person name="Young S."/>
            <person name="Zeng Q."/>
            <person name="Koehrsen M."/>
            <person name="Alvarado L."/>
            <person name="Berlin A."/>
            <person name="Chapman S.B."/>
            <person name="Chen Z."/>
            <person name="Freedman E."/>
            <person name="Gellesch M."/>
            <person name="Goldberg J."/>
            <person name="Griggs A."/>
            <person name="Gujja S."/>
            <person name="Heilman E.R."/>
            <person name="Heiman D."/>
            <person name="Hepburn T."/>
            <person name="Howarth C."/>
            <person name="Jen D."/>
            <person name="Larson L."/>
            <person name="Mehta T."/>
            <person name="Neiman D."/>
            <person name="Pearson M."/>
            <person name="Roberts A."/>
            <person name="Saif S."/>
            <person name="Shea T."/>
            <person name="Shenoy N."/>
            <person name="Sisk P."/>
            <person name="Stolte C."/>
            <person name="Sykes S."/>
            <person name="Walk T."/>
            <person name="White J."/>
            <person name="Yandava C."/>
            <person name="Haas B."/>
            <person name="Nusbaum C."/>
            <person name="Birren B."/>
        </authorList>
    </citation>
    <scope>NUCLEOTIDE SEQUENCE [LARGE SCALE GENOMIC DNA]</scope>
    <source>
        <strain evidence="4">ATCC 64411 / 73-15</strain>
    </source>
</reference>
<keyword evidence="1" id="KW-0175">Coiled coil</keyword>
<protein>
    <submittedName>
        <fullName evidence="2 3">Uncharacterized protein</fullName>
    </submittedName>
</protein>
<dbReference type="AlphaFoldDB" id="A0A0C4DW52"/>
<dbReference type="Proteomes" id="UP000011715">
    <property type="component" value="Unassembled WGS sequence"/>
</dbReference>
<reference evidence="2" key="2">
    <citation type="submission" date="2010-05" db="EMBL/GenBank/DDBJ databases">
        <title>The Genome Sequence of Magnaporthe poae strain ATCC 64411.</title>
        <authorList>
            <consortium name="The Broad Institute Genome Sequencing Platform"/>
            <consortium name="Broad Institute Genome Sequencing Center for Infectious Disease"/>
            <person name="Ma L.-J."/>
            <person name="Dead R."/>
            <person name="Young S."/>
            <person name="Zeng Q."/>
            <person name="Koehrsen M."/>
            <person name="Alvarado L."/>
            <person name="Berlin A."/>
            <person name="Chapman S.B."/>
            <person name="Chen Z."/>
            <person name="Freedman E."/>
            <person name="Gellesch M."/>
            <person name="Goldberg J."/>
            <person name="Griggs A."/>
            <person name="Gujja S."/>
            <person name="Heilman E.R."/>
            <person name="Heiman D."/>
            <person name="Hepburn T."/>
            <person name="Howarth C."/>
            <person name="Jen D."/>
            <person name="Larson L."/>
            <person name="Mehta T."/>
            <person name="Neiman D."/>
            <person name="Pearson M."/>
            <person name="Roberts A."/>
            <person name="Saif S."/>
            <person name="Shea T."/>
            <person name="Shenoy N."/>
            <person name="Sisk P."/>
            <person name="Stolte C."/>
            <person name="Sykes S."/>
            <person name="Walk T."/>
            <person name="White J."/>
            <person name="Yandava C."/>
            <person name="Haas B."/>
            <person name="Nusbaum C."/>
            <person name="Birren B."/>
        </authorList>
    </citation>
    <scope>NUCLEOTIDE SEQUENCE</scope>
    <source>
        <strain evidence="2">ATCC 64411</strain>
    </source>
</reference>
<organism evidence="3 4">
    <name type="scientific">Magnaporthiopsis poae (strain ATCC 64411 / 73-15)</name>
    <name type="common">Kentucky bluegrass fungus</name>
    <name type="synonym">Magnaporthe poae</name>
    <dbReference type="NCBI Taxonomy" id="644358"/>
    <lineage>
        <taxon>Eukaryota</taxon>
        <taxon>Fungi</taxon>
        <taxon>Dikarya</taxon>
        <taxon>Ascomycota</taxon>
        <taxon>Pezizomycotina</taxon>
        <taxon>Sordariomycetes</taxon>
        <taxon>Sordariomycetidae</taxon>
        <taxon>Magnaporthales</taxon>
        <taxon>Magnaporthaceae</taxon>
        <taxon>Magnaporthiopsis</taxon>
    </lineage>
</organism>
<evidence type="ECO:0000256" key="1">
    <source>
        <dbReference type="SAM" id="Coils"/>
    </source>
</evidence>
<evidence type="ECO:0000313" key="3">
    <source>
        <dbReference type="EnsemblFungi" id="MAPG_04226T0"/>
    </source>
</evidence>
<name>A0A0C4DW52_MAGP6</name>
<accession>A0A0C4DW52</accession>
<reference evidence="3" key="4">
    <citation type="journal article" date="2015" name="G3 (Bethesda)">
        <title>Genome sequences of three phytopathogenic species of the Magnaporthaceae family of fungi.</title>
        <authorList>
            <person name="Okagaki L.H."/>
            <person name="Nunes C.C."/>
            <person name="Sailsbery J."/>
            <person name="Clay B."/>
            <person name="Brown D."/>
            <person name="John T."/>
            <person name="Oh Y."/>
            <person name="Young N."/>
            <person name="Fitzgerald M."/>
            <person name="Haas B.J."/>
            <person name="Zeng Q."/>
            <person name="Young S."/>
            <person name="Adiconis X."/>
            <person name="Fan L."/>
            <person name="Levin J.Z."/>
            <person name="Mitchell T.K."/>
            <person name="Okubara P.A."/>
            <person name="Farman M.L."/>
            <person name="Kohn L.M."/>
            <person name="Birren B."/>
            <person name="Ma L.-J."/>
            <person name="Dean R.A."/>
        </authorList>
    </citation>
    <scope>NUCLEOTIDE SEQUENCE</scope>
    <source>
        <strain evidence="3">ATCC 64411 / 73-15</strain>
    </source>
</reference>
<evidence type="ECO:0000313" key="2">
    <source>
        <dbReference type="EMBL" id="KLU85196.1"/>
    </source>
</evidence>
<proteinExistence type="predicted"/>
<feature type="coiled-coil region" evidence="1">
    <location>
        <begin position="7"/>
        <end position="34"/>
    </location>
</feature>
<dbReference type="VEuPathDB" id="FungiDB:MAPG_04226"/>
<dbReference type="EMBL" id="GL876968">
    <property type="protein sequence ID" value="KLU85196.1"/>
    <property type="molecule type" value="Genomic_DNA"/>
</dbReference>
<sequence length="88" mass="10753">MADFSRMSQLEKNLAEAQKMHDSWQLKIDDLRSSIEPEMEKVKRRIEFQIIEEEMMLEQWWDTEIEPQKEELALWLRASLDDNRLQED</sequence>
<keyword evidence="4" id="KW-1185">Reference proteome</keyword>
<dbReference type="EMBL" id="ADBL01001002">
    <property type="status" value="NOT_ANNOTATED_CDS"/>
    <property type="molecule type" value="Genomic_DNA"/>
</dbReference>